<evidence type="ECO:0000313" key="2">
    <source>
        <dbReference type="Proteomes" id="UP000312397"/>
    </source>
</evidence>
<name>A0A5C4YE79_CAMJU</name>
<proteinExistence type="predicted"/>
<dbReference type="AlphaFoldDB" id="A0A5C4YE79"/>
<reference evidence="1 2" key="1">
    <citation type="submission" date="2019-06" db="EMBL/GenBank/DDBJ databases">
        <title>Epidemiology of MDR Campylobacter spp.</title>
        <authorList>
            <person name="Addetia A."/>
            <person name="Greninger A."/>
            <person name="Fang F."/>
        </authorList>
    </citation>
    <scope>NUCLEOTIDE SEQUENCE [LARGE SCALE GENOMIC DNA]</scope>
    <source>
        <strain evidence="1 2">HMC314</strain>
    </source>
</reference>
<organism evidence="1 2">
    <name type="scientific">Campylobacter jejuni</name>
    <dbReference type="NCBI Taxonomy" id="197"/>
    <lineage>
        <taxon>Bacteria</taxon>
        <taxon>Pseudomonadati</taxon>
        <taxon>Campylobacterota</taxon>
        <taxon>Epsilonproteobacteria</taxon>
        <taxon>Campylobacterales</taxon>
        <taxon>Campylobacteraceae</taxon>
        <taxon>Campylobacter</taxon>
    </lineage>
</organism>
<evidence type="ECO:0000313" key="1">
    <source>
        <dbReference type="EMBL" id="TNO40559.1"/>
    </source>
</evidence>
<dbReference type="Proteomes" id="UP000312397">
    <property type="component" value="Unassembled WGS sequence"/>
</dbReference>
<dbReference type="EMBL" id="VEVS01000049">
    <property type="protein sequence ID" value="TNO40559.1"/>
    <property type="molecule type" value="Genomic_DNA"/>
</dbReference>
<accession>A0A5C4YE79</accession>
<sequence length="165" mass="19353">MDLIYFFLDITWVEAVVILFFLSFILITPIHTRLIGAICFMLWIIFCFFGLVIDQGGDRQVSLFPPSPYYVEKVVKKYELQEFLYSYPSGLKLEMALKSSTMGFGICLLNKYEGSICSGYLKYFENKLIGYKNEILEKRSEGKREDKKAYDEAIERQRNIDNHFN</sequence>
<gene>
    <name evidence="1" type="ORF">FH034_09400</name>
</gene>
<protein>
    <submittedName>
        <fullName evidence="1">Uncharacterized protein</fullName>
    </submittedName>
</protein>
<dbReference type="RefSeq" id="WP_052783808.1">
    <property type="nucleotide sequence ID" value="NZ_CAXROJ010000017.1"/>
</dbReference>
<comment type="caution">
    <text evidence="1">The sequence shown here is derived from an EMBL/GenBank/DDBJ whole genome shotgun (WGS) entry which is preliminary data.</text>
</comment>